<reference evidence="2 3" key="1">
    <citation type="submission" date="2015-09" db="EMBL/GenBank/DDBJ databases">
        <authorList>
            <consortium name="Pathogen Informatics"/>
        </authorList>
    </citation>
    <scope>NUCLEOTIDE SEQUENCE [LARGE SCALE GENOMIC DNA]</scope>
    <source>
        <strain evidence="2 3">2789STDY5608837</strain>
    </source>
</reference>
<dbReference type="PROSITE" id="PS51199">
    <property type="entry name" value="SF4_HELICASE"/>
    <property type="match status" value="1"/>
</dbReference>
<proteinExistence type="predicted"/>
<organism evidence="2 3">
    <name type="scientific">Blautia obeum</name>
    <dbReference type="NCBI Taxonomy" id="40520"/>
    <lineage>
        <taxon>Bacteria</taxon>
        <taxon>Bacillati</taxon>
        <taxon>Bacillota</taxon>
        <taxon>Clostridia</taxon>
        <taxon>Lachnospirales</taxon>
        <taxon>Lachnospiraceae</taxon>
        <taxon>Blautia</taxon>
    </lineage>
</organism>
<dbReference type="RefSeq" id="WP_147417415.1">
    <property type="nucleotide sequence ID" value="NZ_CABJFK010000032.1"/>
</dbReference>
<dbReference type="GO" id="GO:0043139">
    <property type="term" value="F:5'-3' DNA helicase activity"/>
    <property type="evidence" value="ECO:0007669"/>
    <property type="project" value="InterPro"/>
</dbReference>
<dbReference type="Proteomes" id="UP000095409">
    <property type="component" value="Unassembled WGS sequence"/>
</dbReference>
<gene>
    <name evidence="2" type="ORF">ERS852394_00004</name>
</gene>
<dbReference type="AlphaFoldDB" id="A0A173W8K4"/>
<dbReference type="InterPro" id="IPR034154">
    <property type="entry name" value="TOPRIM_DnaG/twinkle"/>
</dbReference>
<evidence type="ECO:0000313" key="2">
    <source>
        <dbReference type="EMBL" id="CUN35802.1"/>
    </source>
</evidence>
<dbReference type="Gene3D" id="3.40.1360.10">
    <property type="match status" value="1"/>
</dbReference>
<dbReference type="InterPro" id="IPR027417">
    <property type="entry name" value="P-loop_NTPase"/>
</dbReference>
<accession>A0A173W8K4</accession>
<sequence>MLDEYSPDDAWRFQRESGIPAVQKGNEIRFDSCPYCKGGKNHDRGTFAIHLPTGQFNCLRSSCGAKGNMHILARDFTWFDLRRGGNTYNQPKKQYRTFKKMHPIESKPAAIKILEARGISADITKEYEITTQTEHENILAMPFRDENGDVPFIKYRKADYNPKIDKNKEWCQAGGKPILFGMHQCNLNNKTLVLTEGQIDSLSVAEAGIENAVSVPTGANGFTWIPHCWKWLQNFETLIVFGDFENGKMTLLDEMKKRFPGVVKAVRQQDYKGCKDANELLQKYGKEAVKQAVNNAKRAAIDRVKEIADIQAVDLFSLPKISTGITGIDKVLSGGIYLGQTVILTGKRGDGKSTLGSQILANALDNGKSVFAYSGELPDYFFKRWLDFQIAGQQNVIDRAGEAGSVNYFIPDSKVHKISEWYRGRAYLFDNQSTEDNELEYLLSTIEKAIQQYGIQLVLLDNLMTALDIGLDIDLYRAQSKFVDKLVKISKNYNVAVILVVHPRKNSLGADDNDVVSGSSDITNKVDVVMTYKRDKTLPDDERLLAISKNRLTGKLAIGAKAIKLYFDEASKRISDDQDNFRKPYGWEADSNGFMPVTDMEQMEIPFD</sequence>
<protein>
    <submittedName>
        <fullName evidence="2">DNA repair protein RadA</fullName>
    </submittedName>
</protein>
<dbReference type="PANTHER" id="PTHR12873:SF0">
    <property type="entry name" value="TWINKLE MTDNA HELICASE"/>
    <property type="match status" value="1"/>
</dbReference>
<evidence type="ECO:0000313" key="3">
    <source>
        <dbReference type="Proteomes" id="UP000095409"/>
    </source>
</evidence>
<dbReference type="GO" id="GO:0006260">
    <property type="term" value="P:DNA replication"/>
    <property type="evidence" value="ECO:0007669"/>
    <property type="project" value="InterPro"/>
</dbReference>
<dbReference type="InterPro" id="IPR007694">
    <property type="entry name" value="DNA_helicase_DnaB-like_C"/>
</dbReference>
<dbReference type="GO" id="GO:0003697">
    <property type="term" value="F:single-stranded DNA binding"/>
    <property type="evidence" value="ECO:0007669"/>
    <property type="project" value="InterPro"/>
</dbReference>
<dbReference type="SUPFAM" id="SSF52540">
    <property type="entry name" value="P-loop containing nucleoside triphosphate hydrolases"/>
    <property type="match status" value="1"/>
</dbReference>
<dbReference type="EMBL" id="CYZD01000001">
    <property type="protein sequence ID" value="CUN35802.1"/>
    <property type="molecule type" value="Genomic_DNA"/>
</dbReference>
<dbReference type="Pfam" id="PF13481">
    <property type="entry name" value="AAA_25"/>
    <property type="match status" value="1"/>
</dbReference>
<dbReference type="GO" id="GO:0005524">
    <property type="term" value="F:ATP binding"/>
    <property type="evidence" value="ECO:0007669"/>
    <property type="project" value="InterPro"/>
</dbReference>
<name>A0A173W8K4_9FIRM</name>
<evidence type="ECO:0000259" key="1">
    <source>
        <dbReference type="PROSITE" id="PS51199"/>
    </source>
</evidence>
<dbReference type="CDD" id="cd01029">
    <property type="entry name" value="TOPRIM_primases"/>
    <property type="match status" value="1"/>
</dbReference>
<dbReference type="InterPro" id="IPR027032">
    <property type="entry name" value="Twinkle-like"/>
</dbReference>
<dbReference type="PANTHER" id="PTHR12873">
    <property type="entry name" value="T7-LIKE MITOCHONDRIAL DNA HELICASE"/>
    <property type="match status" value="1"/>
</dbReference>
<dbReference type="Gene3D" id="3.40.50.300">
    <property type="entry name" value="P-loop containing nucleotide triphosphate hydrolases"/>
    <property type="match status" value="1"/>
</dbReference>
<dbReference type="SUPFAM" id="SSF56731">
    <property type="entry name" value="DNA primase core"/>
    <property type="match status" value="1"/>
</dbReference>
<feature type="domain" description="SF4 helicase" evidence="1">
    <location>
        <begin position="314"/>
        <end position="579"/>
    </location>
</feature>